<keyword evidence="4" id="KW-0804">Transcription</keyword>
<evidence type="ECO:0000313" key="7">
    <source>
        <dbReference type="EMBL" id="PZF80855.1"/>
    </source>
</evidence>
<dbReference type="SUPFAM" id="SSF88659">
    <property type="entry name" value="Sigma3 and sigma4 domains of RNA polymerase sigma factors"/>
    <property type="match status" value="1"/>
</dbReference>
<evidence type="ECO:0000256" key="4">
    <source>
        <dbReference type="ARBA" id="ARBA00023163"/>
    </source>
</evidence>
<evidence type="ECO:0000313" key="8">
    <source>
        <dbReference type="Proteomes" id="UP000248764"/>
    </source>
</evidence>
<gene>
    <name evidence="7" type="ORF">C1I92_23735</name>
</gene>
<dbReference type="InterPro" id="IPR036388">
    <property type="entry name" value="WH-like_DNA-bd_sf"/>
</dbReference>
<feature type="non-terminal residue" evidence="7">
    <location>
        <position position="1"/>
    </location>
</feature>
<dbReference type="AlphaFoldDB" id="A0A2W2B087"/>
<dbReference type="InterPro" id="IPR013249">
    <property type="entry name" value="RNA_pol_sigma70_r4_t2"/>
</dbReference>
<dbReference type="EMBL" id="POTW01000073">
    <property type="protein sequence ID" value="PZF80855.1"/>
    <property type="molecule type" value="Genomic_DNA"/>
</dbReference>
<protein>
    <recommendedName>
        <fullName evidence="6">RNA polymerase sigma factor 70 region 4 type 2 domain-containing protein</fullName>
    </recommendedName>
</protein>
<dbReference type="GO" id="GO:0006352">
    <property type="term" value="P:DNA-templated transcription initiation"/>
    <property type="evidence" value="ECO:0007669"/>
    <property type="project" value="InterPro"/>
</dbReference>
<organism evidence="7 8">
    <name type="scientific">Jiangella anatolica</name>
    <dbReference type="NCBI Taxonomy" id="2670374"/>
    <lineage>
        <taxon>Bacteria</taxon>
        <taxon>Bacillati</taxon>
        <taxon>Actinomycetota</taxon>
        <taxon>Actinomycetes</taxon>
        <taxon>Jiangellales</taxon>
        <taxon>Jiangellaceae</taxon>
        <taxon>Jiangella</taxon>
    </lineage>
</organism>
<keyword evidence="2" id="KW-0805">Transcription regulation</keyword>
<reference evidence="7 8" key="1">
    <citation type="submission" date="2018-01" db="EMBL/GenBank/DDBJ databases">
        <title>Draft genome sequence of Jiangella sp. GTF31.</title>
        <authorList>
            <person name="Sahin N."/>
            <person name="Ay H."/>
            <person name="Saygin H."/>
        </authorList>
    </citation>
    <scope>NUCLEOTIDE SEQUENCE [LARGE SCALE GENOMIC DNA]</scope>
    <source>
        <strain evidence="7 8">GTF31</strain>
    </source>
</reference>
<keyword evidence="8" id="KW-1185">Reference proteome</keyword>
<evidence type="ECO:0000256" key="3">
    <source>
        <dbReference type="ARBA" id="ARBA00023082"/>
    </source>
</evidence>
<proteinExistence type="inferred from homology"/>
<dbReference type="GO" id="GO:0003677">
    <property type="term" value="F:DNA binding"/>
    <property type="evidence" value="ECO:0007669"/>
    <property type="project" value="InterPro"/>
</dbReference>
<dbReference type="Proteomes" id="UP000248764">
    <property type="component" value="Unassembled WGS sequence"/>
</dbReference>
<evidence type="ECO:0000259" key="6">
    <source>
        <dbReference type="Pfam" id="PF08281"/>
    </source>
</evidence>
<dbReference type="InterPro" id="IPR013324">
    <property type="entry name" value="RNA_pol_sigma_r3/r4-like"/>
</dbReference>
<evidence type="ECO:0000256" key="1">
    <source>
        <dbReference type="ARBA" id="ARBA00010641"/>
    </source>
</evidence>
<dbReference type="GO" id="GO:0016987">
    <property type="term" value="F:sigma factor activity"/>
    <property type="evidence" value="ECO:0007669"/>
    <property type="project" value="UniProtKB-KW"/>
</dbReference>
<name>A0A2W2B087_9ACTN</name>
<sequence>AAGGPGPPAGSGLLGAPAGSGGAPGTPGTPVGNALVGDAEAELWAAVARLPPKQRQAVAYHHVAGLTYAEIAEIIGGTAEAARRAAADGIKNLRKTYPEEERHDGPPSR</sequence>
<comment type="caution">
    <text evidence="7">The sequence shown here is derived from an EMBL/GenBank/DDBJ whole genome shotgun (WGS) entry which is preliminary data.</text>
</comment>
<evidence type="ECO:0000256" key="5">
    <source>
        <dbReference type="SAM" id="MobiDB-lite"/>
    </source>
</evidence>
<evidence type="ECO:0000256" key="2">
    <source>
        <dbReference type="ARBA" id="ARBA00023015"/>
    </source>
</evidence>
<feature type="domain" description="RNA polymerase sigma factor 70 region 4 type 2" evidence="6">
    <location>
        <begin position="42"/>
        <end position="91"/>
    </location>
</feature>
<dbReference type="Pfam" id="PF08281">
    <property type="entry name" value="Sigma70_r4_2"/>
    <property type="match status" value="1"/>
</dbReference>
<dbReference type="Gene3D" id="1.10.10.10">
    <property type="entry name" value="Winged helix-like DNA-binding domain superfamily/Winged helix DNA-binding domain"/>
    <property type="match status" value="1"/>
</dbReference>
<comment type="similarity">
    <text evidence="1">Belongs to the sigma-70 factor family. ECF subfamily.</text>
</comment>
<keyword evidence="3" id="KW-0731">Sigma factor</keyword>
<dbReference type="RefSeq" id="WP_233507189.1">
    <property type="nucleotide sequence ID" value="NZ_POTW01000073.1"/>
</dbReference>
<feature type="region of interest" description="Disordered" evidence="5">
    <location>
        <begin position="1"/>
        <end position="34"/>
    </location>
</feature>
<accession>A0A2W2B087</accession>